<dbReference type="Proteomes" id="UP000696280">
    <property type="component" value="Unassembled WGS sequence"/>
</dbReference>
<reference evidence="2" key="1">
    <citation type="submission" date="2021-07" db="EMBL/GenBank/DDBJ databases">
        <authorList>
            <person name="Durling M."/>
        </authorList>
    </citation>
    <scope>NUCLEOTIDE SEQUENCE</scope>
</reference>
<dbReference type="AlphaFoldDB" id="A0A9N9PPK7"/>
<evidence type="ECO:0000313" key="3">
    <source>
        <dbReference type="Proteomes" id="UP000696280"/>
    </source>
</evidence>
<name>A0A9N9PPK7_9HELO</name>
<accession>A0A9N9PPK7</accession>
<protein>
    <submittedName>
        <fullName evidence="2">Uncharacterized protein</fullName>
    </submittedName>
</protein>
<gene>
    <name evidence="2" type="ORF">HYFRA_00005132</name>
</gene>
<evidence type="ECO:0000256" key="1">
    <source>
        <dbReference type="SAM" id="MobiDB-lite"/>
    </source>
</evidence>
<feature type="compositionally biased region" description="Basic and acidic residues" evidence="1">
    <location>
        <begin position="1"/>
        <end position="24"/>
    </location>
</feature>
<feature type="region of interest" description="Disordered" evidence="1">
    <location>
        <begin position="1"/>
        <end position="52"/>
    </location>
</feature>
<comment type="caution">
    <text evidence="2">The sequence shown here is derived from an EMBL/GenBank/DDBJ whole genome shotgun (WGS) entry which is preliminary data.</text>
</comment>
<proteinExistence type="predicted"/>
<dbReference type="EMBL" id="CAJVRL010000127">
    <property type="protein sequence ID" value="CAG8962089.1"/>
    <property type="molecule type" value="Genomic_DNA"/>
</dbReference>
<sequence>MVVGDHEEKNRGRAEDSRSLDTRADSPTANAGLVWSSKASNGSPGASEDGVRLVSPVSPLADWQSNAFEPLEGKTAKDQRPSAVHLHVFCSRANQRRWKMQRKHSAAFHTALRGRASAATSC</sequence>
<evidence type="ECO:0000313" key="2">
    <source>
        <dbReference type="EMBL" id="CAG8962089.1"/>
    </source>
</evidence>
<keyword evidence="3" id="KW-1185">Reference proteome</keyword>
<organism evidence="2 3">
    <name type="scientific">Hymenoscyphus fraxineus</name>
    <dbReference type="NCBI Taxonomy" id="746836"/>
    <lineage>
        <taxon>Eukaryota</taxon>
        <taxon>Fungi</taxon>
        <taxon>Dikarya</taxon>
        <taxon>Ascomycota</taxon>
        <taxon>Pezizomycotina</taxon>
        <taxon>Leotiomycetes</taxon>
        <taxon>Helotiales</taxon>
        <taxon>Helotiaceae</taxon>
        <taxon>Hymenoscyphus</taxon>
    </lineage>
</organism>